<gene>
    <name evidence="3" type="ORF">LCGC14_1029080</name>
</gene>
<organism evidence="3">
    <name type="scientific">marine sediment metagenome</name>
    <dbReference type="NCBI Taxonomy" id="412755"/>
    <lineage>
        <taxon>unclassified sequences</taxon>
        <taxon>metagenomes</taxon>
        <taxon>ecological metagenomes</taxon>
    </lineage>
</organism>
<dbReference type="PANTHER" id="PTHR13847">
    <property type="entry name" value="SARCOSINE DEHYDROGENASE-RELATED"/>
    <property type="match status" value="1"/>
</dbReference>
<proteinExistence type="predicted"/>
<dbReference type="SUPFAM" id="SSF51905">
    <property type="entry name" value="FAD/NAD(P)-binding domain"/>
    <property type="match status" value="1"/>
</dbReference>
<dbReference type="Pfam" id="PF01266">
    <property type="entry name" value="DAO"/>
    <property type="match status" value="1"/>
</dbReference>
<dbReference type="GO" id="GO:0005737">
    <property type="term" value="C:cytoplasm"/>
    <property type="evidence" value="ECO:0007669"/>
    <property type="project" value="TreeGrafter"/>
</dbReference>
<evidence type="ECO:0000313" key="3">
    <source>
        <dbReference type="EMBL" id="KKN11181.1"/>
    </source>
</evidence>
<accession>A0A0F9QD76</accession>
<dbReference type="Gene3D" id="3.30.9.10">
    <property type="entry name" value="D-Amino Acid Oxidase, subunit A, domain 2"/>
    <property type="match status" value="1"/>
</dbReference>
<keyword evidence="1" id="KW-0560">Oxidoreductase</keyword>
<comment type="caution">
    <text evidence="3">The sequence shown here is derived from an EMBL/GenBank/DDBJ whole genome shotgun (WGS) entry which is preliminary data.</text>
</comment>
<dbReference type="InterPro" id="IPR036188">
    <property type="entry name" value="FAD/NAD-bd_sf"/>
</dbReference>
<reference evidence="3" key="1">
    <citation type="journal article" date="2015" name="Nature">
        <title>Complex archaea that bridge the gap between prokaryotes and eukaryotes.</title>
        <authorList>
            <person name="Spang A."/>
            <person name="Saw J.H."/>
            <person name="Jorgensen S.L."/>
            <person name="Zaremba-Niedzwiedzka K."/>
            <person name="Martijn J."/>
            <person name="Lind A.E."/>
            <person name="van Eijk R."/>
            <person name="Schleper C."/>
            <person name="Guy L."/>
            <person name="Ettema T.J."/>
        </authorList>
    </citation>
    <scope>NUCLEOTIDE SEQUENCE</scope>
</reference>
<evidence type="ECO:0000259" key="2">
    <source>
        <dbReference type="Pfam" id="PF01266"/>
    </source>
</evidence>
<name>A0A0F9QD76_9ZZZZ</name>
<sequence>MADITIRGAGIFGLSVAWACVKRGASVKIIDPNGPASGSSGGIVGALAPHVPENWNAKKAFQLDSLLMAENFWDDVDSTGGGQSGYARNGRLQPIADSHALTLAYRRADTARALWQQSASWEIVPATGAPWEPASPSGWIIRDSLSGLVHPHRACMALVQALAVKGVQVDADGPDIGQVLWATGVMGLHDMTANHSRAVGNGVKGQAALLAHDARGLPQLFAGGVHVIPHGDGTVAIGSTSEREYTNPHLTDAQLEDVISAARTAVPALQDASVIARWAGERPRSRSRAPMLGPRPDKFGHFIANGGFKIGFGMAPKIAEVMADLMLEGRDTIPEGFRVEDNF</sequence>
<dbReference type="SUPFAM" id="SSF54373">
    <property type="entry name" value="FAD-linked reductases, C-terminal domain"/>
    <property type="match status" value="1"/>
</dbReference>
<dbReference type="PANTHER" id="PTHR13847:SF289">
    <property type="entry name" value="GLYCINE OXIDASE"/>
    <property type="match status" value="1"/>
</dbReference>
<dbReference type="Gene3D" id="3.50.50.60">
    <property type="entry name" value="FAD/NAD(P)-binding domain"/>
    <property type="match status" value="1"/>
</dbReference>
<dbReference type="AlphaFoldDB" id="A0A0F9QD76"/>
<evidence type="ECO:0000256" key="1">
    <source>
        <dbReference type="ARBA" id="ARBA00023002"/>
    </source>
</evidence>
<feature type="domain" description="FAD dependent oxidoreductase" evidence="2">
    <location>
        <begin position="3"/>
        <end position="325"/>
    </location>
</feature>
<dbReference type="EMBL" id="LAZR01004163">
    <property type="protein sequence ID" value="KKN11181.1"/>
    <property type="molecule type" value="Genomic_DNA"/>
</dbReference>
<protein>
    <recommendedName>
        <fullName evidence="2">FAD dependent oxidoreductase domain-containing protein</fullName>
    </recommendedName>
</protein>
<dbReference type="InterPro" id="IPR006076">
    <property type="entry name" value="FAD-dep_OxRdtase"/>
</dbReference>
<dbReference type="GO" id="GO:0016491">
    <property type="term" value="F:oxidoreductase activity"/>
    <property type="evidence" value="ECO:0007669"/>
    <property type="project" value="UniProtKB-KW"/>
</dbReference>